<feature type="region of interest" description="Disordered" evidence="1">
    <location>
        <begin position="49"/>
        <end position="75"/>
    </location>
</feature>
<keyword evidence="3" id="KW-1185">Reference proteome</keyword>
<dbReference type="Proteomes" id="UP000324222">
    <property type="component" value="Unassembled WGS sequence"/>
</dbReference>
<feature type="compositionally biased region" description="Polar residues" evidence="1">
    <location>
        <begin position="61"/>
        <end position="73"/>
    </location>
</feature>
<dbReference type="EMBL" id="VSRR010004277">
    <property type="protein sequence ID" value="MPC39151.1"/>
    <property type="molecule type" value="Genomic_DNA"/>
</dbReference>
<sequence length="88" mass="9970">MEVEEEEKKLEDKEKTSSRGIERRESEVMPACHISLFAAEDTNCMLLPQDEKEGRNDGTLPHTTGQANASSETPCYLTPAVFHDHRHE</sequence>
<accession>A0A5B7EWK1</accession>
<name>A0A5B7EWK1_PORTR</name>
<reference evidence="2 3" key="1">
    <citation type="submission" date="2019-05" db="EMBL/GenBank/DDBJ databases">
        <title>Another draft genome of Portunus trituberculatus and its Hox gene families provides insights of decapod evolution.</title>
        <authorList>
            <person name="Jeong J.-H."/>
            <person name="Song I."/>
            <person name="Kim S."/>
            <person name="Choi T."/>
            <person name="Kim D."/>
            <person name="Ryu S."/>
            <person name="Kim W."/>
        </authorList>
    </citation>
    <scope>NUCLEOTIDE SEQUENCE [LARGE SCALE GENOMIC DNA]</scope>
    <source>
        <tissue evidence="2">Muscle</tissue>
    </source>
</reference>
<evidence type="ECO:0000256" key="1">
    <source>
        <dbReference type="SAM" id="MobiDB-lite"/>
    </source>
</evidence>
<evidence type="ECO:0000313" key="3">
    <source>
        <dbReference type="Proteomes" id="UP000324222"/>
    </source>
</evidence>
<evidence type="ECO:0000313" key="2">
    <source>
        <dbReference type="EMBL" id="MPC39151.1"/>
    </source>
</evidence>
<organism evidence="2 3">
    <name type="scientific">Portunus trituberculatus</name>
    <name type="common">Swimming crab</name>
    <name type="synonym">Neptunus trituberculatus</name>
    <dbReference type="NCBI Taxonomy" id="210409"/>
    <lineage>
        <taxon>Eukaryota</taxon>
        <taxon>Metazoa</taxon>
        <taxon>Ecdysozoa</taxon>
        <taxon>Arthropoda</taxon>
        <taxon>Crustacea</taxon>
        <taxon>Multicrustacea</taxon>
        <taxon>Malacostraca</taxon>
        <taxon>Eumalacostraca</taxon>
        <taxon>Eucarida</taxon>
        <taxon>Decapoda</taxon>
        <taxon>Pleocyemata</taxon>
        <taxon>Brachyura</taxon>
        <taxon>Eubrachyura</taxon>
        <taxon>Portunoidea</taxon>
        <taxon>Portunidae</taxon>
        <taxon>Portuninae</taxon>
        <taxon>Portunus</taxon>
    </lineage>
</organism>
<protein>
    <submittedName>
        <fullName evidence="2">Uncharacterized protein</fullName>
    </submittedName>
</protein>
<proteinExistence type="predicted"/>
<comment type="caution">
    <text evidence="2">The sequence shown here is derived from an EMBL/GenBank/DDBJ whole genome shotgun (WGS) entry which is preliminary data.</text>
</comment>
<feature type="region of interest" description="Disordered" evidence="1">
    <location>
        <begin position="1"/>
        <end position="26"/>
    </location>
</feature>
<gene>
    <name evidence="2" type="ORF">E2C01_032673</name>
</gene>
<dbReference type="AlphaFoldDB" id="A0A5B7EWK1"/>